<keyword evidence="3" id="KW-1185">Reference proteome</keyword>
<feature type="compositionally biased region" description="Polar residues" evidence="1">
    <location>
        <begin position="570"/>
        <end position="584"/>
    </location>
</feature>
<feature type="compositionally biased region" description="Polar residues" evidence="1">
    <location>
        <begin position="1"/>
        <end position="12"/>
    </location>
</feature>
<evidence type="ECO:0000313" key="2">
    <source>
        <dbReference type="EMBL" id="KAK0613994.1"/>
    </source>
</evidence>
<feature type="region of interest" description="Disordered" evidence="1">
    <location>
        <begin position="530"/>
        <end position="606"/>
    </location>
</feature>
<accession>A0AA39WEN6</accession>
<name>A0AA39WEN6_9PEZI</name>
<comment type="caution">
    <text evidence="2">The sequence shown here is derived from an EMBL/GenBank/DDBJ whole genome shotgun (WGS) entry which is preliminary data.</text>
</comment>
<dbReference type="Proteomes" id="UP001175000">
    <property type="component" value="Unassembled WGS sequence"/>
</dbReference>
<feature type="region of interest" description="Disordered" evidence="1">
    <location>
        <begin position="1"/>
        <end position="20"/>
    </location>
</feature>
<sequence length="919" mass="103507">MALVGSESTTLQRAAPEREFDCQEQNGNLLDSFLAKLAPRRSHSSVDGPRATFDDILNEVNAAIASPPPWMNELCELNCTSTPNAVFVAETLHRYQERQPWCIDENKVARLHAAPPELNSARRSPQHRDHVVELDEVLGVAGFVPSTDTGTTVEAARKEFQQHLRVCGTDFGYCVEASLGSPDSGASDFTQPQSDDDGRSAQDIFQVLSLYGRLQIVTRELQRLGVLGDRLIYMRRRQMDHVGPEGPDEARRFVEAVAIDIEVLQKLFTSLVHFQQKFERQQNQRLWWSSIPAAIGSLLTVLSFPWPGSLLLLASYMAWEQYWGSASSATRIEAAKELNLGTAGLLKELSLPILENGTSQQPSEFTTRRLFHTLGTVGQFLCVVLQLNIRGLEAPLDFEDLIDRPISHFRLLGCDNSLPSISMFRQELSCFPGVHVLVADTIETSDTAARLPLRISPAALMSVWPTKLIIRRKSRMWRWREIREDHLEDIILNPKQAGSEERYDLHQSLCIETGCDDDATVPQLLNMRERARSPVHESIVRTTEGTEKPESTTARSPVHSPDAHIDDTQAAASQHTSHIEQQGKTPVAPHRETEGGARETKCPWEAEKEESRRSAVIFDGCRRPRGRLLGRKAYFELDQTQMGIQVNAGFFALQFQSVLKYNKGVPYRKTLTSEDDPDLDRFSGVLLSLHTGTMRRVTIGEVAVRAARMMRTRDRLNSDGKRGEAEGNPRPDDRIAAIRKLADFSGVIRKELIALYDKSRILPISRKTNPWFSALKDSDYNITVAAVVPDCDETPENLCPHAQSPDREVQWEFPEKFRLKTAVVLGENEHLEEGRSYIWDNSPSPILIAKVIGSRREGNGQCYYLSVRQAVLPGWLRRYLSYRTVREPSKRSEHVPDSNCIIGSGDEFERDVERILSSD</sequence>
<dbReference type="AlphaFoldDB" id="A0AA39WEN6"/>
<feature type="compositionally biased region" description="Basic and acidic residues" evidence="1">
    <location>
        <begin position="589"/>
        <end position="606"/>
    </location>
</feature>
<evidence type="ECO:0000256" key="1">
    <source>
        <dbReference type="SAM" id="MobiDB-lite"/>
    </source>
</evidence>
<dbReference type="EMBL" id="JAULSU010000006">
    <property type="protein sequence ID" value="KAK0613994.1"/>
    <property type="molecule type" value="Genomic_DNA"/>
</dbReference>
<proteinExistence type="predicted"/>
<protein>
    <submittedName>
        <fullName evidence="2">Uncharacterized protein</fullName>
    </submittedName>
</protein>
<feature type="compositionally biased region" description="Basic and acidic residues" evidence="1">
    <location>
        <begin position="530"/>
        <end position="550"/>
    </location>
</feature>
<gene>
    <name evidence="2" type="ORF">B0T14DRAFT_569983</name>
</gene>
<reference evidence="2" key="1">
    <citation type="submission" date="2023-06" db="EMBL/GenBank/DDBJ databases">
        <title>Genome-scale phylogeny and comparative genomics of the fungal order Sordariales.</title>
        <authorList>
            <consortium name="Lawrence Berkeley National Laboratory"/>
            <person name="Hensen N."/>
            <person name="Bonometti L."/>
            <person name="Westerberg I."/>
            <person name="Brannstrom I.O."/>
            <person name="Guillou S."/>
            <person name="Cros-Aarteil S."/>
            <person name="Calhoun S."/>
            <person name="Haridas S."/>
            <person name="Kuo A."/>
            <person name="Mondo S."/>
            <person name="Pangilinan J."/>
            <person name="Riley R."/>
            <person name="Labutti K."/>
            <person name="Andreopoulos B."/>
            <person name="Lipzen A."/>
            <person name="Chen C."/>
            <person name="Yanf M."/>
            <person name="Daum C."/>
            <person name="Ng V."/>
            <person name="Clum A."/>
            <person name="Steindorff A."/>
            <person name="Ohm R."/>
            <person name="Martin F."/>
            <person name="Silar P."/>
            <person name="Natvig D."/>
            <person name="Lalanne C."/>
            <person name="Gautier V."/>
            <person name="Ament-Velasquez S.L."/>
            <person name="Kruys A."/>
            <person name="Hutchinson M.I."/>
            <person name="Powell A.J."/>
            <person name="Barry K."/>
            <person name="Miller A.N."/>
            <person name="Grigoriev I.V."/>
            <person name="Debuchy R."/>
            <person name="Gladieux P."/>
            <person name="Thoren M.H."/>
            <person name="Johannesson H."/>
        </authorList>
    </citation>
    <scope>NUCLEOTIDE SEQUENCE</scope>
    <source>
        <strain evidence="2">CBS 606.72</strain>
    </source>
</reference>
<evidence type="ECO:0000313" key="3">
    <source>
        <dbReference type="Proteomes" id="UP001175000"/>
    </source>
</evidence>
<organism evidence="2 3">
    <name type="scientific">Immersiella caudata</name>
    <dbReference type="NCBI Taxonomy" id="314043"/>
    <lineage>
        <taxon>Eukaryota</taxon>
        <taxon>Fungi</taxon>
        <taxon>Dikarya</taxon>
        <taxon>Ascomycota</taxon>
        <taxon>Pezizomycotina</taxon>
        <taxon>Sordariomycetes</taxon>
        <taxon>Sordariomycetidae</taxon>
        <taxon>Sordariales</taxon>
        <taxon>Lasiosphaeriaceae</taxon>
        <taxon>Immersiella</taxon>
    </lineage>
</organism>